<feature type="repeat" description="PPR" evidence="3">
    <location>
        <begin position="259"/>
        <end position="293"/>
    </location>
</feature>
<proteinExistence type="inferred from homology"/>
<dbReference type="GO" id="GO:0009451">
    <property type="term" value="P:RNA modification"/>
    <property type="evidence" value="ECO:0007669"/>
    <property type="project" value="InterPro"/>
</dbReference>
<gene>
    <name evidence="6" type="ORF">D5086_0000039390</name>
</gene>
<dbReference type="GO" id="GO:0008270">
    <property type="term" value="F:zinc ion binding"/>
    <property type="evidence" value="ECO:0007669"/>
    <property type="project" value="InterPro"/>
</dbReference>
<dbReference type="SMR" id="A0A4U5QUR8"/>
<name>A0A4U5QUR8_POPAL</name>
<protein>
    <submittedName>
        <fullName evidence="6">Pentatricopeptide repeat-containing protein</fullName>
    </submittedName>
</protein>
<dbReference type="PANTHER" id="PTHR24015:SF548">
    <property type="entry name" value="OS08G0340900 PROTEIN"/>
    <property type="match status" value="1"/>
</dbReference>
<dbReference type="Pfam" id="PF14432">
    <property type="entry name" value="DYW_deaminase"/>
    <property type="match status" value="1"/>
</dbReference>
<comment type="caution">
    <text evidence="6">The sequence shown here is derived from an EMBL/GenBank/DDBJ whole genome shotgun (WGS) entry which is preliminary data.</text>
</comment>
<evidence type="ECO:0000256" key="4">
    <source>
        <dbReference type="SAM" id="MobiDB-lite"/>
    </source>
</evidence>
<dbReference type="GO" id="GO:0003723">
    <property type="term" value="F:RNA binding"/>
    <property type="evidence" value="ECO:0007669"/>
    <property type="project" value="InterPro"/>
</dbReference>
<dbReference type="Pfam" id="PF01535">
    <property type="entry name" value="PPR"/>
    <property type="match status" value="5"/>
</dbReference>
<dbReference type="InterPro" id="IPR011990">
    <property type="entry name" value="TPR-like_helical_dom_sf"/>
</dbReference>
<evidence type="ECO:0000313" key="6">
    <source>
        <dbReference type="EMBL" id="TKS14770.1"/>
    </source>
</evidence>
<dbReference type="Pfam" id="PF13041">
    <property type="entry name" value="PPR_2"/>
    <property type="match status" value="3"/>
</dbReference>
<evidence type="ECO:0000256" key="2">
    <source>
        <dbReference type="ARBA" id="ARBA00022737"/>
    </source>
</evidence>
<dbReference type="PROSITE" id="PS51375">
    <property type="entry name" value="PPR"/>
    <property type="match status" value="5"/>
</dbReference>
<dbReference type="InterPro" id="IPR046960">
    <property type="entry name" value="PPR_At4g14850-like_plant"/>
</dbReference>
<dbReference type="SUPFAM" id="SSF48452">
    <property type="entry name" value="TPR-like"/>
    <property type="match status" value="2"/>
</dbReference>
<reference evidence="6" key="1">
    <citation type="submission" date="2018-10" db="EMBL/GenBank/DDBJ databases">
        <title>Population genomic analysis revealed the cold adaptation of white poplar.</title>
        <authorList>
            <person name="Liu Y.-J."/>
        </authorList>
    </citation>
    <scope>NUCLEOTIDE SEQUENCE [LARGE SCALE GENOMIC DNA]</scope>
    <source>
        <strain evidence="6">PAL-ZL1</strain>
    </source>
</reference>
<feature type="repeat" description="PPR" evidence="3">
    <location>
        <begin position="493"/>
        <end position="527"/>
    </location>
</feature>
<accession>A0A4U5QUR8</accession>
<evidence type="ECO:0000259" key="5">
    <source>
        <dbReference type="Pfam" id="PF14432"/>
    </source>
</evidence>
<dbReference type="FunFam" id="1.25.40.10:FF:001085">
    <property type="entry name" value="Uncharacterized protein"/>
    <property type="match status" value="1"/>
</dbReference>
<dbReference type="InterPro" id="IPR002885">
    <property type="entry name" value="PPR_rpt"/>
</dbReference>
<keyword evidence="2" id="KW-0677">Repeat</keyword>
<feature type="repeat" description="PPR" evidence="3">
    <location>
        <begin position="88"/>
        <end position="122"/>
    </location>
</feature>
<dbReference type="AlphaFoldDB" id="A0A4U5QUR8"/>
<dbReference type="FunFam" id="1.25.40.10:FF:001159">
    <property type="entry name" value="Putative pentatricopeptide repeat-containing protein At3g25060, mitochondrial"/>
    <property type="match status" value="1"/>
</dbReference>
<dbReference type="InterPro" id="IPR046848">
    <property type="entry name" value="E_motif"/>
</dbReference>
<feature type="repeat" description="PPR" evidence="3">
    <location>
        <begin position="158"/>
        <end position="192"/>
    </location>
</feature>
<dbReference type="EMBL" id="RCHU01000111">
    <property type="protein sequence ID" value="TKS14770.1"/>
    <property type="molecule type" value="Genomic_DNA"/>
</dbReference>
<comment type="similarity">
    <text evidence="1">Belongs to the PPR family. PCMP-H subfamily.</text>
</comment>
<evidence type="ECO:0000256" key="1">
    <source>
        <dbReference type="ARBA" id="ARBA00006643"/>
    </source>
</evidence>
<feature type="domain" description="DYW" evidence="5">
    <location>
        <begin position="731"/>
        <end position="800"/>
    </location>
</feature>
<feature type="repeat" description="PPR" evidence="3">
    <location>
        <begin position="392"/>
        <end position="426"/>
    </location>
</feature>
<dbReference type="NCBIfam" id="TIGR00756">
    <property type="entry name" value="PPR"/>
    <property type="match status" value="6"/>
</dbReference>
<dbReference type="FunFam" id="1.25.40.10:FF:000073">
    <property type="entry name" value="Pentatricopeptide repeat-containing protein chloroplastic"/>
    <property type="match status" value="2"/>
</dbReference>
<feature type="region of interest" description="Disordered" evidence="4">
    <location>
        <begin position="17"/>
        <end position="37"/>
    </location>
</feature>
<dbReference type="FunFam" id="1.25.40.10:FF:001771">
    <property type="entry name" value="Pentatricopeptide repeat-containing protein At3g26782, mitochondrial"/>
    <property type="match status" value="1"/>
</dbReference>
<dbReference type="PANTHER" id="PTHR24015">
    <property type="entry name" value="OS07G0578800 PROTEIN-RELATED"/>
    <property type="match status" value="1"/>
</dbReference>
<organism evidence="6">
    <name type="scientific">Populus alba</name>
    <name type="common">White poplar</name>
    <dbReference type="NCBI Taxonomy" id="43335"/>
    <lineage>
        <taxon>Eukaryota</taxon>
        <taxon>Viridiplantae</taxon>
        <taxon>Streptophyta</taxon>
        <taxon>Embryophyta</taxon>
        <taxon>Tracheophyta</taxon>
        <taxon>Spermatophyta</taxon>
        <taxon>Magnoliopsida</taxon>
        <taxon>eudicotyledons</taxon>
        <taxon>Gunneridae</taxon>
        <taxon>Pentapetalae</taxon>
        <taxon>rosids</taxon>
        <taxon>fabids</taxon>
        <taxon>Malpighiales</taxon>
        <taxon>Salicaceae</taxon>
        <taxon>Saliceae</taxon>
        <taxon>Populus</taxon>
    </lineage>
</organism>
<dbReference type="Pfam" id="PF20431">
    <property type="entry name" value="E_motif"/>
    <property type="match status" value="1"/>
</dbReference>
<dbReference type="Gene3D" id="1.25.40.10">
    <property type="entry name" value="Tetratricopeptide repeat domain"/>
    <property type="match status" value="6"/>
</dbReference>
<evidence type="ECO:0000256" key="3">
    <source>
        <dbReference type="PROSITE-ProRule" id="PRU00708"/>
    </source>
</evidence>
<sequence length="800" mass="90139">MASALIHCSLYNAYKNASPEQNKPPKTTQFKRKTTRKSPFIKRAQSKTSLKLLVRPNDLNITRDLCGLVESGLMGNALDMFEKMNHSDTFIWNVIIRGYTNNGLFQEAIDFYYRMECEGIRSDNFTFPFVIKACGELLALIVGKKVHGKLIKIGLDLDVYVCNFLIDMYLKIGFIELAEKVFDEMPVRDLVSWNSMVSGYQIDGDGLSSLMCFKEMLQLGHKADRFGMISALGACSIEHSLQSGMEIHCQVIRSELELDIMVQTSLIDMYGKCGKVDYAERVFNRIYSKNIVAWNAMIGGYALNNYFFESFACLKRMQEDDKVIPDVITMINLLPSCSQSGALLEGKSIHGFAIRKMFLPYLVLETALVDMYGKCGELKLAEHVFNQMNEKNTVSWNTMVAAYVQNEQYKEALKMFQHILNEPLKPDAITIASVLPAVAELASRSEGKQIHAYIMKLGLGSNTFISNAIVYMYAKCGDLQTARECFDGMVCKDVVSWNTMIMAYAIHGFGRTSIQFFSEMRGKGFKPNGSTFVSLLTACSISGLIDEGWGFFNSMKVEYGIDPGIEHYGCMLDLLGRNGNLDEAKCFIEEMPLVPTARIWGSLLAASRNHNDIVLAELAAKHILSLKHDNTGCYVLLSNMYAEAGRWEDVDRIKYLMKEQGLVKTVGCSMVDINGRSESFINQDRSHAHTNLIYDVLDILLKKIGEDIYLHSLTKFRPLDMAKKRGNSPEYHSVKLAICFGLISTAIGNPVIVRKNTRICEDCHRAAKKISQVTKREIVVGDAKVFHHFRDGCCSCRDYW</sequence>
<dbReference type="InterPro" id="IPR032867">
    <property type="entry name" value="DYW_dom"/>
</dbReference>